<keyword evidence="4" id="KW-1185">Reference proteome</keyword>
<dbReference type="InParanoid" id="A0A286U5L8"/>
<dbReference type="SUPFAM" id="SSF52540">
    <property type="entry name" value="P-loop containing nucleoside triphosphate hydrolases"/>
    <property type="match status" value="1"/>
</dbReference>
<comment type="caution">
    <text evidence="3">The sequence shown here is derived from an EMBL/GenBank/DDBJ whole genome shotgun (WGS) entry which is preliminary data.</text>
</comment>
<dbReference type="Proteomes" id="UP000217199">
    <property type="component" value="Unassembled WGS sequence"/>
</dbReference>
<dbReference type="EMBL" id="NBII01000011">
    <property type="protein sequence ID" value="PAV14878.1"/>
    <property type="molecule type" value="Genomic_DNA"/>
</dbReference>
<dbReference type="Pfam" id="PF24883">
    <property type="entry name" value="NPHP3_N"/>
    <property type="match status" value="1"/>
</dbReference>
<evidence type="ECO:0000313" key="3">
    <source>
        <dbReference type="EMBL" id="PAV14878.1"/>
    </source>
</evidence>
<organism evidence="3 4">
    <name type="scientific">Pyrrhoderma noxium</name>
    <dbReference type="NCBI Taxonomy" id="2282107"/>
    <lineage>
        <taxon>Eukaryota</taxon>
        <taxon>Fungi</taxon>
        <taxon>Dikarya</taxon>
        <taxon>Basidiomycota</taxon>
        <taxon>Agaricomycotina</taxon>
        <taxon>Agaricomycetes</taxon>
        <taxon>Hymenochaetales</taxon>
        <taxon>Hymenochaetaceae</taxon>
        <taxon>Pyrrhoderma</taxon>
    </lineage>
</organism>
<dbReference type="InterPro" id="IPR027417">
    <property type="entry name" value="P-loop_NTPase"/>
</dbReference>
<dbReference type="Gene3D" id="3.40.50.300">
    <property type="entry name" value="P-loop containing nucleotide triphosphate hydrolases"/>
    <property type="match status" value="1"/>
</dbReference>
<sequence>MLARYTVNLLQQIRIWAQRADFPNIFVLTGGAGTGKSTVARTIAEEFEAGKSLGRYIFFKREKTDSTSITSTVINTIVYHLACHSSAIAESLLNVFNNHHEPSFLSTRILFDRLLHDPLYSTSISRISRPVLVVLDALDECASILGQEELSDLLKDDISTLPSNFRFLVTSRPEEGIFPLLSDASLHSHIYQHVKLDHMSENSKEEVVFYIRHKFERLRREKRMIVKGNLEWDENIDKLGCAAEGLFIWAATAI</sequence>
<feature type="domain" description="NACHT" evidence="2">
    <location>
        <begin position="24"/>
        <end position="173"/>
    </location>
</feature>
<gene>
    <name evidence="3" type="ORF">PNOK_0943100</name>
</gene>
<evidence type="ECO:0000313" key="4">
    <source>
        <dbReference type="Proteomes" id="UP000217199"/>
    </source>
</evidence>
<dbReference type="PANTHER" id="PTHR10039">
    <property type="entry name" value="AMELOGENIN"/>
    <property type="match status" value="1"/>
</dbReference>
<protein>
    <submittedName>
        <fullName evidence="3">WD40 domain containing protein</fullName>
    </submittedName>
</protein>
<dbReference type="STRING" id="2282107.A0A286U5L8"/>
<dbReference type="PANTHER" id="PTHR10039:SF14">
    <property type="entry name" value="NACHT DOMAIN-CONTAINING PROTEIN"/>
    <property type="match status" value="1"/>
</dbReference>
<accession>A0A286U5L8</accession>
<name>A0A286U5L8_9AGAM</name>
<evidence type="ECO:0000256" key="1">
    <source>
        <dbReference type="ARBA" id="ARBA00022737"/>
    </source>
</evidence>
<proteinExistence type="predicted"/>
<dbReference type="InterPro" id="IPR007111">
    <property type="entry name" value="NACHT_NTPase"/>
</dbReference>
<dbReference type="PROSITE" id="PS50837">
    <property type="entry name" value="NACHT"/>
    <property type="match status" value="1"/>
</dbReference>
<keyword evidence="1" id="KW-0677">Repeat</keyword>
<reference evidence="3 4" key="1">
    <citation type="journal article" date="2017" name="Mol. Ecol.">
        <title>Comparative and population genomic landscape of Phellinus noxius: A hypervariable fungus causing root rot in trees.</title>
        <authorList>
            <person name="Chung C.L."/>
            <person name="Lee T.J."/>
            <person name="Akiba M."/>
            <person name="Lee H.H."/>
            <person name="Kuo T.H."/>
            <person name="Liu D."/>
            <person name="Ke H.M."/>
            <person name="Yokoi T."/>
            <person name="Roa M.B."/>
            <person name="Lu M.J."/>
            <person name="Chang Y.Y."/>
            <person name="Ann P.J."/>
            <person name="Tsai J.N."/>
            <person name="Chen C.Y."/>
            <person name="Tzean S.S."/>
            <person name="Ota Y."/>
            <person name="Hattori T."/>
            <person name="Sahashi N."/>
            <person name="Liou R.F."/>
            <person name="Kikuchi T."/>
            <person name="Tsai I.J."/>
        </authorList>
    </citation>
    <scope>NUCLEOTIDE SEQUENCE [LARGE SCALE GENOMIC DNA]</scope>
    <source>
        <strain evidence="3 4">FFPRI411160</strain>
    </source>
</reference>
<dbReference type="AlphaFoldDB" id="A0A286U5L8"/>
<dbReference type="OrthoDB" id="5967843at2759"/>
<dbReference type="InterPro" id="IPR056884">
    <property type="entry name" value="NPHP3-like_N"/>
</dbReference>
<evidence type="ECO:0000259" key="2">
    <source>
        <dbReference type="PROSITE" id="PS50837"/>
    </source>
</evidence>